<accession>A0A060BX94</accession>
<organism evidence="1">
    <name type="scientific">uncultured Desulfurivibrio sp</name>
    <dbReference type="NCBI Taxonomy" id="926053"/>
    <lineage>
        <taxon>Bacteria</taxon>
        <taxon>Pseudomonadati</taxon>
        <taxon>Thermodesulfobacteriota</taxon>
        <taxon>Desulfobulbia</taxon>
        <taxon>Desulfobulbales</taxon>
        <taxon>Desulfobulbaceae</taxon>
        <taxon>Desulfurivibrio</taxon>
        <taxon>environmental samples</taxon>
    </lineage>
</organism>
<evidence type="ECO:0000313" key="1">
    <source>
        <dbReference type="EMBL" id="AIA87584.1"/>
    </source>
</evidence>
<sequence length="67" mass="7521">MPEVAGNAAVLIDPSSITELHNAITAVLFDNKIRLELESNAYIRSKEYSWSLTSQKTLAVYNMIYSK</sequence>
<proteinExistence type="predicted"/>
<dbReference type="Gene3D" id="3.40.50.2000">
    <property type="entry name" value="Glycogen Phosphorylase B"/>
    <property type="match status" value="2"/>
</dbReference>
<reference evidence="1" key="1">
    <citation type="journal article" date="2013" name="Environ. Microbiol.">
        <title>Seasonally variable intestinal metagenomes of the red palm weevil (Rhynchophorus ferrugineus).</title>
        <authorList>
            <person name="Jia S."/>
            <person name="Zhang X."/>
            <person name="Zhang G."/>
            <person name="Yin A."/>
            <person name="Zhang S."/>
            <person name="Li F."/>
            <person name="Wang L."/>
            <person name="Zhao D."/>
            <person name="Yun Q."/>
            <person name="Tala"/>
            <person name="Wang J."/>
            <person name="Sun G."/>
            <person name="Baabdullah M."/>
            <person name="Yu X."/>
            <person name="Hu S."/>
            <person name="Al-Mssallem I.S."/>
            <person name="Yu J."/>
        </authorList>
    </citation>
    <scope>NUCLEOTIDE SEQUENCE</scope>
</reference>
<dbReference type="SUPFAM" id="SSF53756">
    <property type="entry name" value="UDP-Glycosyltransferase/glycogen phosphorylase"/>
    <property type="match status" value="1"/>
</dbReference>
<dbReference type="AlphaFoldDB" id="A0A060BX94"/>
<name>A0A060BX94_9BACT</name>
<dbReference type="EMBL" id="KF120311">
    <property type="protein sequence ID" value="AIA87584.1"/>
    <property type="molecule type" value="Genomic_DNA"/>
</dbReference>
<protein>
    <submittedName>
        <fullName evidence="1">CAZy families GT4 protein</fullName>
    </submittedName>
</protein>